<dbReference type="InterPro" id="IPR023378">
    <property type="entry name" value="YheA/YmcA-like_dom_sf"/>
</dbReference>
<dbReference type="InterPro" id="IPR010368">
    <property type="entry name" value="Com_YlbF"/>
</dbReference>
<evidence type="ECO:0000256" key="1">
    <source>
        <dbReference type="SAM" id="MobiDB-lite"/>
    </source>
</evidence>
<feature type="region of interest" description="Disordered" evidence="1">
    <location>
        <begin position="140"/>
        <end position="165"/>
    </location>
</feature>
<dbReference type="EMBL" id="AP019400">
    <property type="protein sequence ID" value="BBI34546.1"/>
    <property type="molecule type" value="Genomic_DNA"/>
</dbReference>
<sequence>MASMTQTLSTAEQGVRENTPADMALLISRAFELGDSLKQSAYVAEYIYWKEQVHNDAEVQSLTKQFAKAKEKFAECERFGRFHPDYNAALDQVYAAEGRLDQVESVRKYKAAETFMDELLNDISRTLAYAVSQSIKVPDNNPNPKASGCGNGGSCSCSSGGGGCG</sequence>
<dbReference type="OrthoDB" id="2157513at2"/>
<reference evidence="2 3" key="1">
    <citation type="submission" date="2019-01" db="EMBL/GenBank/DDBJ databases">
        <title>Complete genome sequence of Cohnella hallensis HS21 isolated from Korean fir (Abies koreana) rhizospheric soil.</title>
        <authorList>
            <person name="Jiang L."/>
            <person name="Kang S.W."/>
            <person name="Kim S."/>
            <person name="Jung J."/>
            <person name="Kim C.Y."/>
            <person name="Kim D.H."/>
            <person name="Kim S.W."/>
            <person name="Lee J."/>
        </authorList>
    </citation>
    <scope>NUCLEOTIDE SEQUENCE [LARGE SCALE GENOMIC DNA]</scope>
    <source>
        <strain evidence="2 3">HS21</strain>
    </source>
</reference>
<name>A0A3T1D8Y7_9BACL</name>
<dbReference type="Gene3D" id="1.20.1500.10">
    <property type="entry name" value="YheA/YmcA-like"/>
    <property type="match status" value="1"/>
</dbReference>
<dbReference type="KEGG" id="cohn:KCTCHS21_39450"/>
<accession>A0A3T1D8Y7</accession>
<gene>
    <name evidence="2" type="ORF">KCTCHS21_39450</name>
</gene>
<dbReference type="PANTHER" id="PTHR38448:SF2">
    <property type="entry name" value="REGULATORY PROTEIN YLBF"/>
    <property type="match status" value="1"/>
</dbReference>
<evidence type="ECO:0008006" key="4">
    <source>
        <dbReference type="Google" id="ProtNLM"/>
    </source>
</evidence>
<dbReference type="Pfam" id="PF06133">
    <property type="entry name" value="Com_YlbF"/>
    <property type="match status" value="1"/>
</dbReference>
<dbReference type="SUPFAM" id="SSF158622">
    <property type="entry name" value="YheA/YmcA-like"/>
    <property type="match status" value="1"/>
</dbReference>
<keyword evidence="3" id="KW-1185">Reference proteome</keyword>
<feature type="compositionally biased region" description="Gly residues" evidence="1">
    <location>
        <begin position="149"/>
        <end position="165"/>
    </location>
</feature>
<proteinExistence type="predicted"/>
<dbReference type="RefSeq" id="WP_130612042.1">
    <property type="nucleotide sequence ID" value="NZ_AP019400.1"/>
</dbReference>
<organism evidence="2 3">
    <name type="scientific">Cohnella abietis</name>
    <dbReference type="NCBI Taxonomy" id="2507935"/>
    <lineage>
        <taxon>Bacteria</taxon>
        <taxon>Bacillati</taxon>
        <taxon>Bacillota</taxon>
        <taxon>Bacilli</taxon>
        <taxon>Bacillales</taxon>
        <taxon>Paenibacillaceae</taxon>
        <taxon>Cohnella</taxon>
    </lineage>
</organism>
<protein>
    <recommendedName>
        <fullName evidence="4">Regulatory protein YlbF</fullName>
    </recommendedName>
</protein>
<evidence type="ECO:0000313" key="2">
    <source>
        <dbReference type="EMBL" id="BBI34546.1"/>
    </source>
</evidence>
<dbReference type="PANTHER" id="PTHR38448">
    <property type="entry name" value="REGULATORY PROTEIN YLBF-RELATED"/>
    <property type="match status" value="1"/>
</dbReference>
<dbReference type="Proteomes" id="UP000289856">
    <property type="component" value="Chromosome"/>
</dbReference>
<evidence type="ECO:0000313" key="3">
    <source>
        <dbReference type="Proteomes" id="UP000289856"/>
    </source>
</evidence>
<dbReference type="InterPro" id="IPR052767">
    <property type="entry name" value="Bact_com_dev_regulator"/>
</dbReference>
<dbReference type="AlphaFoldDB" id="A0A3T1D8Y7"/>